<sequence length="324" mass="35131">MTTLFLATTGGHLTQLSGLAERIPRDPDSLWVTHENEQSLSMLAGREVEYVPYVGVRDVRGVLRCLPHAHALLRRRGITRAVSTGSGIALGYLPYLAARGVACHYIESAARVGGPSMTGRILRRVPRVRTYTQYRHWSDAHWHYGGNGFDVYEPAPRQPRLGDRIRVVVTLGTATEFPFRRLVVPLSKTLAAGGDLEQATGLPVEVLWQTGGTPVGDLPLTATPFLPAADLWDALARADIVVSHAGGGSALANLAAGRFAIMVDRFARYGESNDDHQRELAQELAARGLVLHRDAGAVTVSDLLATLQTAVRRVAAPRAFELLP</sequence>
<gene>
    <name evidence="2" type="ORF">HF526_23610</name>
</gene>
<reference evidence="2 3" key="1">
    <citation type="submission" date="2020-04" db="EMBL/GenBank/DDBJ databases">
        <authorList>
            <person name="Klaysubun C."/>
            <person name="Duangmal K."/>
            <person name="Lipun K."/>
        </authorList>
    </citation>
    <scope>NUCLEOTIDE SEQUENCE [LARGE SCALE GENOMIC DNA]</scope>
    <source>
        <strain evidence="2 3">K10HN5</strain>
    </source>
</reference>
<dbReference type="RefSeq" id="WP_169383748.1">
    <property type="nucleotide sequence ID" value="NZ_JAAXLA010000052.1"/>
</dbReference>
<protein>
    <submittedName>
        <fullName evidence="2">Glycosyltransferase family 28</fullName>
    </submittedName>
</protein>
<name>A0ABX1SJE8_9PSEU</name>
<dbReference type="Proteomes" id="UP000820669">
    <property type="component" value="Unassembled WGS sequence"/>
</dbReference>
<evidence type="ECO:0000313" key="3">
    <source>
        <dbReference type="Proteomes" id="UP000820669"/>
    </source>
</evidence>
<keyword evidence="3" id="KW-1185">Reference proteome</keyword>
<feature type="domain" description="Glycosyl transferase family 28 C-terminal" evidence="1">
    <location>
        <begin position="220"/>
        <end position="289"/>
    </location>
</feature>
<dbReference type="Pfam" id="PF04101">
    <property type="entry name" value="Glyco_tran_28_C"/>
    <property type="match status" value="1"/>
</dbReference>
<organism evidence="2 3">
    <name type="scientific">Pseudonocardia acidicola</name>
    <dbReference type="NCBI Taxonomy" id="2724939"/>
    <lineage>
        <taxon>Bacteria</taxon>
        <taxon>Bacillati</taxon>
        <taxon>Actinomycetota</taxon>
        <taxon>Actinomycetes</taxon>
        <taxon>Pseudonocardiales</taxon>
        <taxon>Pseudonocardiaceae</taxon>
        <taxon>Pseudonocardia</taxon>
    </lineage>
</organism>
<accession>A0ABX1SJE8</accession>
<evidence type="ECO:0000313" key="2">
    <source>
        <dbReference type="EMBL" id="NMI00274.1"/>
    </source>
</evidence>
<comment type="caution">
    <text evidence="2">The sequence shown here is derived from an EMBL/GenBank/DDBJ whole genome shotgun (WGS) entry which is preliminary data.</text>
</comment>
<dbReference type="Gene3D" id="3.40.50.2000">
    <property type="entry name" value="Glycogen Phosphorylase B"/>
    <property type="match status" value="1"/>
</dbReference>
<dbReference type="InterPro" id="IPR007235">
    <property type="entry name" value="Glyco_trans_28_C"/>
</dbReference>
<proteinExistence type="predicted"/>
<evidence type="ECO:0000259" key="1">
    <source>
        <dbReference type="Pfam" id="PF04101"/>
    </source>
</evidence>
<dbReference type="EMBL" id="JAAXLA010000052">
    <property type="protein sequence ID" value="NMI00274.1"/>
    <property type="molecule type" value="Genomic_DNA"/>
</dbReference>
<dbReference type="SUPFAM" id="SSF53756">
    <property type="entry name" value="UDP-Glycosyltransferase/glycogen phosphorylase"/>
    <property type="match status" value="1"/>
</dbReference>